<evidence type="ECO:0000313" key="1">
    <source>
        <dbReference type="EMBL" id="KOM39688.1"/>
    </source>
</evidence>
<dbReference type="Proteomes" id="UP000053144">
    <property type="component" value="Chromosome 3"/>
</dbReference>
<name>A0A0L9UAA2_PHAAN</name>
<dbReference type="EMBL" id="CM003373">
    <property type="protein sequence ID" value="KOM39688.1"/>
    <property type="molecule type" value="Genomic_DNA"/>
</dbReference>
<protein>
    <submittedName>
        <fullName evidence="1">Uncharacterized protein</fullName>
    </submittedName>
</protein>
<dbReference type="Gramene" id="KOM39688">
    <property type="protein sequence ID" value="KOM39688"/>
    <property type="gene ID" value="LR48_Vigan03g307000"/>
</dbReference>
<dbReference type="AlphaFoldDB" id="A0A0L9UAA2"/>
<dbReference type="OMA" id="MKMREWA"/>
<proteinExistence type="predicted"/>
<gene>
    <name evidence="1" type="ORF">LR48_Vigan03g307000</name>
</gene>
<organism evidence="1 2">
    <name type="scientific">Phaseolus angularis</name>
    <name type="common">Azuki bean</name>
    <name type="synonym">Vigna angularis</name>
    <dbReference type="NCBI Taxonomy" id="3914"/>
    <lineage>
        <taxon>Eukaryota</taxon>
        <taxon>Viridiplantae</taxon>
        <taxon>Streptophyta</taxon>
        <taxon>Embryophyta</taxon>
        <taxon>Tracheophyta</taxon>
        <taxon>Spermatophyta</taxon>
        <taxon>Magnoliopsida</taxon>
        <taxon>eudicotyledons</taxon>
        <taxon>Gunneridae</taxon>
        <taxon>Pentapetalae</taxon>
        <taxon>rosids</taxon>
        <taxon>fabids</taxon>
        <taxon>Fabales</taxon>
        <taxon>Fabaceae</taxon>
        <taxon>Papilionoideae</taxon>
        <taxon>50 kb inversion clade</taxon>
        <taxon>NPAAA clade</taxon>
        <taxon>indigoferoid/millettioid clade</taxon>
        <taxon>Phaseoleae</taxon>
        <taxon>Vigna</taxon>
    </lineage>
</organism>
<accession>A0A0L9UAA2</accession>
<reference evidence="2" key="1">
    <citation type="journal article" date="2015" name="Proc. Natl. Acad. Sci. U.S.A.">
        <title>Genome sequencing of adzuki bean (Vigna angularis) provides insight into high starch and low fat accumulation and domestication.</title>
        <authorList>
            <person name="Yang K."/>
            <person name="Tian Z."/>
            <person name="Chen C."/>
            <person name="Luo L."/>
            <person name="Zhao B."/>
            <person name="Wang Z."/>
            <person name="Yu L."/>
            <person name="Li Y."/>
            <person name="Sun Y."/>
            <person name="Li W."/>
            <person name="Chen Y."/>
            <person name="Li Y."/>
            <person name="Zhang Y."/>
            <person name="Ai D."/>
            <person name="Zhao J."/>
            <person name="Shang C."/>
            <person name="Ma Y."/>
            <person name="Wu B."/>
            <person name="Wang M."/>
            <person name="Gao L."/>
            <person name="Sun D."/>
            <person name="Zhang P."/>
            <person name="Guo F."/>
            <person name="Wang W."/>
            <person name="Li Y."/>
            <person name="Wang J."/>
            <person name="Varshney R.K."/>
            <person name="Wang J."/>
            <person name="Ling H.Q."/>
            <person name="Wan P."/>
        </authorList>
    </citation>
    <scope>NUCLEOTIDE SEQUENCE</scope>
    <source>
        <strain evidence="2">cv. Jingnong 6</strain>
    </source>
</reference>
<sequence>MSVEAFAMAGMDYMENTINVGALEQSFKQLQPPQVMSETNQILIPEKGHCSSGLGLDNEMAMEWVKMKMREWAIAVASDNHTKADLRVSEILLIMDSHPFMHASN</sequence>
<evidence type="ECO:0000313" key="2">
    <source>
        <dbReference type="Proteomes" id="UP000053144"/>
    </source>
</evidence>